<evidence type="ECO:0000256" key="6">
    <source>
        <dbReference type="ARBA" id="ARBA00022692"/>
    </source>
</evidence>
<keyword evidence="10" id="KW-0560">Oxidoreductase</keyword>
<evidence type="ECO:0000256" key="7">
    <source>
        <dbReference type="ARBA" id="ARBA00022723"/>
    </source>
</evidence>
<dbReference type="SUPFAM" id="SSF52343">
    <property type="entry name" value="Ferredoxin reductase-like, C-terminal NADP-linked domain"/>
    <property type="match status" value="1"/>
</dbReference>
<evidence type="ECO:0000256" key="8">
    <source>
        <dbReference type="ARBA" id="ARBA00022827"/>
    </source>
</evidence>
<keyword evidence="13 16" id="KW-0472">Membrane</keyword>
<dbReference type="PRINTS" id="PR00466">
    <property type="entry name" value="GP91PHOX"/>
</dbReference>
<evidence type="ECO:0000256" key="12">
    <source>
        <dbReference type="ARBA" id="ARBA00023065"/>
    </source>
</evidence>
<keyword evidence="9 16" id="KW-1133">Transmembrane helix</keyword>
<dbReference type="PANTHER" id="PTHR11972:SF162">
    <property type="entry name" value="FERRIC REDUCTION OXIDASE 2-LIKE"/>
    <property type="match status" value="1"/>
</dbReference>
<evidence type="ECO:0000256" key="15">
    <source>
        <dbReference type="ARBA" id="ARBA00066905"/>
    </source>
</evidence>
<keyword evidence="7" id="KW-0479">Metal-binding</keyword>
<dbReference type="SFLD" id="SFLDS00052">
    <property type="entry name" value="Ferric_Reductase_Domain"/>
    <property type="match status" value="1"/>
</dbReference>
<feature type="domain" description="FAD-binding FR-type" evidence="17">
    <location>
        <begin position="336"/>
        <end position="442"/>
    </location>
</feature>
<dbReference type="Pfam" id="PF08022">
    <property type="entry name" value="FAD_binding_8"/>
    <property type="match status" value="1"/>
</dbReference>
<evidence type="ECO:0000259" key="17">
    <source>
        <dbReference type="PROSITE" id="PS51384"/>
    </source>
</evidence>
<feature type="transmembrane region" description="Helical" evidence="16">
    <location>
        <begin position="179"/>
        <end position="199"/>
    </location>
</feature>
<dbReference type="GO" id="GO:0046872">
    <property type="term" value="F:metal ion binding"/>
    <property type="evidence" value="ECO:0007669"/>
    <property type="project" value="UniProtKB-KW"/>
</dbReference>
<dbReference type="SFLD" id="SFLDG01168">
    <property type="entry name" value="Ferric_reductase_subgroup_(FRE"/>
    <property type="match status" value="1"/>
</dbReference>
<evidence type="ECO:0000256" key="3">
    <source>
        <dbReference type="ARBA" id="ARBA00006278"/>
    </source>
</evidence>
<dbReference type="InterPro" id="IPR039261">
    <property type="entry name" value="FNR_nucleotide-bd"/>
</dbReference>
<dbReference type="Gene3D" id="3.40.50.80">
    <property type="entry name" value="Nucleotide-binding domain of ferredoxin-NADP reductase (FNR) module"/>
    <property type="match status" value="2"/>
</dbReference>
<proteinExistence type="inferred from homology"/>
<organism evidence="18 19">
    <name type="scientific">Oldenlandia corymbosa var. corymbosa</name>
    <dbReference type="NCBI Taxonomy" id="529605"/>
    <lineage>
        <taxon>Eukaryota</taxon>
        <taxon>Viridiplantae</taxon>
        <taxon>Streptophyta</taxon>
        <taxon>Embryophyta</taxon>
        <taxon>Tracheophyta</taxon>
        <taxon>Spermatophyta</taxon>
        <taxon>Magnoliopsida</taxon>
        <taxon>eudicotyledons</taxon>
        <taxon>Gunneridae</taxon>
        <taxon>Pentapetalae</taxon>
        <taxon>asterids</taxon>
        <taxon>lamiids</taxon>
        <taxon>Gentianales</taxon>
        <taxon>Rubiaceae</taxon>
        <taxon>Rubioideae</taxon>
        <taxon>Spermacoceae</taxon>
        <taxon>Hedyotis-Oldenlandia complex</taxon>
        <taxon>Oldenlandia</taxon>
    </lineage>
</organism>
<feature type="transmembrane region" description="Helical" evidence="16">
    <location>
        <begin position="602"/>
        <end position="622"/>
    </location>
</feature>
<evidence type="ECO:0000256" key="14">
    <source>
        <dbReference type="ARBA" id="ARBA00050970"/>
    </source>
</evidence>
<evidence type="ECO:0000256" key="5">
    <source>
        <dbReference type="ARBA" id="ARBA00022630"/>
    </source>
</evidence>
<feature type="transmembrane region" description="Helical" evidence="16">
    <location>
        <begin position="220"/>
        <end position="241"/>
    </location>
</feature>
<evidence type="ECO:0000256" key="11">
    <source>
        <dbReference type="ARBA" id="ARBA00023004"/>
    </source>
</evidence>
<evidence type="ECO:0000256" key="13">
    <source>
        <dbReference type="ARBA" id="ARBA00023136"/>
    </source>
</evidence>
<keyword evidence="12" id="KW-0406">Ion transport</keyword>
<name>A0AAV1D433_OLDCO</name>
<dbReference type="InterPro" id="IPR013112">
    <property type="entry name" value="FAD-bd_8"/>
</dbReference>
<comment type="subcellular location">
    <subcellularLocation>
        <location evidence="2">Membrane</location>
        <topology evidence="2">Multi-pass membrane protein</topology>
    </subcellularLocation>
</comment>
<keyword evidence="8" id="KW-0274">FAD</keyword>
<comment type="similarity">
    <text evidence="3">Belongs to the ferric reductase (FRE) family.</text>
</comment>
<dbReference type="InterPro" id="IPR013121">
    <property type="entry name" value="Fe_red_NAD-bd_6"/>
</dbReference>
<gene>
    <name evidence="18" type="ORF">OLC1_LOCUS11372</name>
</gene>
<feature type="transmembrane region" description="Helical" evidence="16">
    <location>
        <begin position="558"/>
        <end position="582"/>
    </location>
</feature>
<protein>
    <recommendedName>
        <fullName evidence="15">ferric-chelate reductase (NADH)</fullName>
        <ecNumber evidence="15">1.16.1.7</ecNumber>
    </recommendedName>
</protein>
<dbReference type="GO" id="GO:0140618">
    <property type="term" value="F:ferric-chelate reductase (NADH) activity"/>
    <property type="evidence" value="ECO:0007669"/>
    <property type="project" value="UniProtKB-EC"/>
</dbReference>
<comment type="cofactor">
    <cofactor evidence="1">
        <name>FAD</name>
        <dbReference type="ChEBI" id="CHEBI:57692"/>
    </cofactor>
</comment>
<dbReference type="Proteomes" id="UP001161247">
    <property type="component" value="Chromosome 4"/>
</dbReference>
<evidence type="ECO:0000256" key="1">
    <source>
        <dbReference type="ARBA" id="ARBA00001974"/>
    </source>
</evidence>
<keyword evidence="19" id="KW-1185">Reference proteome</keyword>
<evidence type="ECO:0000256" key="4">
    <source>
        <dbReference type="ARBA" id="ARBA00022448"/>
    </source>
</evidence>
<sequence length="726" mass="83126">MKNMEQKEEKMSERASHQNAGLIKIARASMVGISVMVFLGYIMMWCIMPTDTYYNKWVPHIMADTNSTYFGLQGPIILDFTFPILFIAVLGCFYTYLGKRMDANEVSCCKTNDSFKFLKKPMIIKALGVVTWIELFFFGMFILLTLWYFSAYMHFWYEKISMVAMSRGDKVWQAKLERLALVIGLAGNVALTFLFVPVTRGSSILAFLGLSSEASIKYHMWLGNIAMALFTAHGTLYIIYWGLTDRLSEMLKWDETWDQTYVNNIAGELCLLCGLIMWSTTFPRIRRTMFELFYYTHHLYILFIIFYILHKGLFFICIMLPGMYLFVIDRFLRFLQSRQNVRLVSARVLPCEAVELNFSKSRALEYTTTSTMFVNIPIVSKLQWHPFTVVSNSSLEPDTLSVVIKCEGSWTKKLYDVVSSPSSIDHRLQVAVEGPYGPPTTHFLRHDTLVMISGGSGITPMISIIRDLIFMSSEQKCKTPKLVLVSTFKNTSHLSMLDLLLPLSSTPSKSYNLDLEIEAYITRENTQPTEKSEPIRTIHFKPLPSDIPIASSLGRYSWLWLAAIISSSFIIFLLISGIYTNYYIYPKDLNMMRIDLMTRRTVFTIFLIFFSIAVTSTAAFLWNKKQNARETKQIQDLDEWTKGKSFSAQNDNADRELESLPYQSLVKTMKVHYGSRPDLNRILLEAKGSSVGALVCGPKQMRHDVAAICSSGLADNLHFESISFSW</sequence>
<evidence type="ECO:0000256" key="2">
    <source>
        <dbReference type="ARBA" id="ARBA00004141"/>
    </source>
</evidence>
<dbReference type="InterPro" id="IPR017927">
    <property type="entry name" value="FAD-bd_FR_type"/>
</dbReference>
<accession>A0AAV1D433</accession>
<feature type="transmembrane region" description="Helical" evidence="16">
    <location>
        <begin position="126"/>
        <end position="149"/>
    </location>
</feature>
<keyword evidence="4" id="KW-0813">Transport</keyword>
<dbReference type="Pfam" id="PF08030">
    <property type="entry name" value="NAD_binding_6"/>
    <property type="match status" value="2"/>
</dbReference>
<evidence type="ECO:0000313" key="19">
    <source>
        <dbReference type="Proteomes" id="UP001161247"/>
    </source>
</evidence>
<keyword evidence="6 16" id="KW-0812">Transmembrane</keyword>
<evidence type="ECO:0000256" key="10">
    <source>
        <dbReference type="ARBA" id="ARBA00023002"/>
    </source>
</evidence>
<dbReference type="Pfam" id="PF01794">
    <property type="entry name" value="Ferric_reduct"/>
    <property type="match status" value="1"/>
</dbReference>
<evidence type="ECO:0000256" key="9">
    <source>
        <dbReference type="ARBA" id="ARBA00022989"/>
    </source>
</evidence>
<keyword evidence="5" id="KW-0285">Flavoprotein</keyword>
<feature type="transmembrane region" description="Helical" evidence="16">
    <location>
        <begin position="76"/>
        <end position="97"/>
    </location>
</feature>
<dbReference type="InterPro" id="IPR050369">
    <property type="entry name" value="RBOH/FRE"/>
</dbReference>
<dbReference type="GO" id="GO:0005886">
    <property type="term" value="C:plasma membrane"/>
    <property type="evidence" value="ECO:0007669"/>
    <property type="project" value="TreeGrafter"/>
</dbReference>
<dbReference type="EMBL" id="OX459121">
    <property type="protein sequence ID" value="CAI9101895.1"/>
    <property type="molecule type" value="Genomic_DNA"/>
</dbReference>
<dbReference type="PROSITE" id="PS51384">
    <property type="entry name" value="FAD_FR"/>
    <property type="match status" value="1"/>
</dbReference>
<dbReference type="AlphaFoldDB" id="A0AAV1D433"/>
<dbReference type="CDD" id="cd06186">
    <property type="entry name" value="NOX_Duox_like_FAD_NADP"/>
    <property type="match status" value="1"/>
</dbReference>
<dbReference type="EC" id="1.16.1.7" evidence="15"/>
<dbReference type="FunFam" id="3.40.50.80:FF:000039">
    <property type="entry name" value="Ferric reduction oxidase 3"/>
    <property type="match status" value="1"/>
</dbReference>
<comment type="catalytic activity">
    <reaction evidence="14">
        <text>2 a Fe(II)-siderophore + NAD(+) + H(+) = 2 a Fe(III)-siderophore + NADH</text>
        <dbReference type="Rhea" id="RHEA:15061"/>
        <dbReference type="Rhea" id="RHEA-COMP:11342"/>
        <dbReference type="Rhea" id="RHEA-COMP:11344"/>
        <dbReference type="ChEBI" id="CHEBI:15378"/>
        <dbReference type="ChEBI" id="CHEBI:29033"/>
        <dbReference type="ChEBI" id="CHEBI:29034"/>
        <dbReference type="ChEBI" id="CHEBI:57540"/>
        <dbReference type="ChEBI" id="CHEBI:57945"/>
        <dbReference type="EC" id="1.16.1.7"/>
    </reaction>
</comment>
<dbReference type="InterPro" id="IPR013130">
    <property type="entry name" value="Fe3_Rdtase_TM_dom"/>
</dbReference>
<evidence type="ECO:0000256" key="16">
    <source>
        <dbReference type="SAM" id="Phobius"/>
    </source>
</evidence>
<feature type="transmembrane region" description="Helical" evidence="16">
    <location>
        <begin position="313"/>
        <end position="332"/>
    </location>
</feature>
<dbReference type="GO" id="GO:0006811">
    <property type="term" value="P:monoatomic ion transport"/>
    <property type="evidence" value="ECO:0007669"/>
    <property type="project" value="UniProtKB-KW"/>
</dbReference>
<keyword evidence="11" id="KW-0408">Iron</keyword>
<feature type="transmembrane region" description="Helical" evidence="16">
    <location>
        <begin position="261"/>
        <end position="280"/>
    </location>
</feature>
<evidence type="ECO:0000313" key="18">
    <source>
        <dbReference type="EMBL" id="CAI9101895.1"/>
    </source>
</evidence>
<dbReference type="InterPro" id="IPR000778">
    <property type="entry name" value="Cyt_b245_heavy_chain"/>
</dbReference>
<reference evidence="18" key="1">
    <citation type="submission" date="2023-03" db="EMBL/GenBank/DDBJ databases">
        <authorList>
            <person name="Julca I."/>
        </authorList>
    </citation>
    <scope>NUCLEOTIDE SEQUENCE</scope>
</reference>
<feature type="transmembrane region" description="Helical" evidence="16">
    <location>
        <begin position="21"/>
        <end position="44"/>
    </location>
</feature>
<dbReference type="PANTHER" id="PTHR11972">
    <property type="entry name" value="NADPH OXIDASE"/>
    <property type="match status" value="1"/>
</dbReference>